<evidence type="ECO:0000313" key="1">
    <source>
        <dbReference type="EMBL" id="VEL35744.1"/>
    </source>
</evidence>
<evidence type="ECO:0000313" key="2">
    <source>
        <dbReference type="Proteomes" id="UP000784294"/>
    </source>
</evidence>
<keyword evidence="2" id="KW-1185">Reference proteome</keyword>
<organism evidence="1 2">
    <name type="scientific">Protopolystoma xenopodis</name>
    <dbReference type="NCBI Taxonomy" id="117903"/>
    <lineage>
        <taxon>Eukaryota</taxon>
        <taxon>Metazoa</taxon>
        <taxon>Spiralia</taxon>
        <taxon>Lophotrochozoa</taxon>
        <taxon>Platyhelminthes</taxon>
        <taxon>Monogenea</taxon>
        <taxon>Polyopisthocotylea</taxon>
        <taxon>Polystomatidea</taxon>
        <taxon>Polystomatidae</taxon>
        <taxon>Protopolystoma</taxon>
    </lineage>
</organism>
<protein>
    <submittedName>
        <fullName evidence="1">Uncharacterized protein</fullName>
    </submittedName>
</protein>
<dbReference type="Proteomes" id="UP000784294">
    <property type="component" value="Unassembled WGS sequence"/>
</dbReference>
<gene>
    <name evidence="1" type="ORF">PXEA_LOCUS29184</name>
</gene>
<dbReference type="AlphaFoldDB" id="A0A448XFT2"/>
<accession>A0A448XFT2</accession>
<sequence>MCKCEFAQSVATTGDADISFDHLRDSAGTDFATAVETPYEDSISCNGVSITRFPCMLLSHDLFNDSLSKRPGTEFELLLGSLNGSNFDLTLHATTAGLYVLPRFPQGKICIHKCLFNQSDINMEHYELQSLSKRLFLLDFNTIKMITYSLPFSEQMTQE</sequence>
<dbReference type="EMBL" id="CAAALY010250545">
    <property type="protein sequence ID" value="VEL35744.1"/>
    <property type="molecule type" value="Genomic_DNA"/>
</dbReference>
<name>A0A448XFT2_9PLAT</name>
<reference evidence="1" key="1">
    <citation type="submission" date="2018-11" db="EMBL/GenBank/DDBJ databases">
        <authorList>
            <consortium name="Pathogen Informatics"/>
        </authorList>
    </citation>
    <scope>NUCLEOTIDE SEQUENCE</scope>
</reference>
<comment type="caution">
    <text evidence="1">The sequence shown here is derived from an EMBL/GenBank/DDBJ whole genome shotgun (WGS) entry which is preliminary data.</text>
</comment>
<proteinExistence type="predicted"/>